<protein>
    <recommendedName>
        <fullName evidence="4">Secreted protein</fullName>
    </recommendedName>
</protein>
<evidence type="ECO:0000313" key="3">
    <source>
        <dbReference type="Proteomes" id="UP001430953"/>
    </source>
</evidence>
<feature type="transmembrane region" description="Helical" evidence="1">
    <location>
        <begin position="6"/>
        <end position="26"/>
    </location>
</feature>
<comment type="caution">
    <text evidence="2">The sequence shown here is derived from an EMBL/GenBank/DDBJ whole genome shotgun (WGS) entry which is preliminary data.</text>
</comment>
<keyword evidence="3" id="KW-1185">Reference proteome</keyword>
<keyword evidence="1" id="KW-0812">Transmembrane</keyword>
<dbReference type="AlphaFoldDB" id="A0AAW2FWP5"/>
<sequence length="111" mass="13227">MLVKTLFFYIAITLEAFIFCFAGEYVSNKLSLFWSIIADKKLFTLSQNVTKNYFVPHETEFKKPLHGFMLRRVWQYKLEQQTQRENANQETARYLCSTGASRKTPLLLYRR</sequence>
<reference evidence="2 3" key="1">
    <citation type="submission" date="2023-03" db="EMBL/GenBank/DDBJ databases">
        <title>High recombination rates correlate with genetic variation in Cardiocondyla obscurior ants.</title>
        <authorList>
            <person name="Errbii M."/>
        </authorList>
    </citation>
    <scope>NUCLEOTIDE SEQUENCE [LARGE SCALE GENOMIC DNA]</scope>
    <source>
        <strain evidence="2">Alpha-2009</strain>
        <tissue evidence="2">Whole body</tissue>
    </source>
</reference>
<keyword evidence="1" id="KW-0472">Membrane</keyword>
<accession>A0AAW2FWP5</accession>
<dbReference type="Proteomes" id="UP001430953">
    <property type="component" value="Unassembled WGS sequence"/>
</dbReference>
<organism evidence="2 3">
    <name type="scientific">Cardiocondyla obscurior</name>
    <dbReference type="NCBI Taxonomy" id="286306"/>
    <lineage>
        <taxon>Eukaryota</taxon>
        <taxon>Metazoa</taxon>
        <taxon>Ecdysozoa</taxon>
        <taxon>Arthropoda</taxon>
        <taxon>Hexapoda</taxon>
        <taxon>Insecta</taxon>
        <taxon>Pterygota</taxon>
        <taxon>Neoptera</taxon>
        <taxon>Endopterygota</taxon>
        <taxon>Hymenoptera</taxon>
        <taxon>Apocrita</taxon>
        <taxon>Aculeata</taxon>
        <taxon>Formicoidea</taxon>
        <taxon>Formicidae</taxon>
        <taxon>Myrmicinae</taxon>
        <taxon>Cardiocondyla</taxon>
    </lineage>
</organism>
<evidence type="ECO:0000313" key="2">
    <source>
        <dbReference type="EMBL" id="KAL0120396.1"/>
    </source>
</evidence>
<name>A0AAW2FWP5_9HYME</name>
<evidence type="ECO:0000256" key="1">
    <source>
        <dbReference type="SAM" id="Phobius"/>
    </source>
</evidence>
<keyword evidence="1" id="KW-1133">Transmembrane helix</keyword>
<dbReference type="EMBL" id="JADYXP020000007">
    <property type="protein sequence ID" value="KAL0120396.1"/>
    <property type="molecule type" value="Genomic_DNA"/>
</dbReference>
<proteinExistence type="predicted"/>
<gene>
    <name evidence="2" type="ORF">PUN28_008224</name>
</gene>
<evidence type="ECO:0008006" key="4">
    <source>
        <dbReference type="Google" id="ProtNLM"/>
    </source>
</evidence>